<dbReference type="Proteomes" id="UP000570010">
    <property type="component" value="Unassembled WGS sequence"/>
</dbReference>
<proteinExistence type="predicted"/>
<feature type="chain" id="PRO_5036172316" evidence="1">
    <location>
        <begin position="27"/>
        <end position="197"/>
    </location>
</feature>
<dbReference type="InterPro" id="IPR025616">
    <property type="entry name" value="YpjP"/>
</dbReference>
<dbReference type="AlphaFoldDB" id="A0A6B3W0L1"/>
<dbReference type="RefSeq" id="WP_163242434.1">
    <property type="nucleotide sequence ID" value="NZ_JAAIWN010000025.1"/>
</dbReference>
<evidence type="ECO:0000256" key="1">
    <source>
        <dbReference type="SAM" id="SignalP"/>
    </source>
</evidence>
<feature type="signal peptide" evidence="1">
    <location>
        <begin position="1"/>
        <end position="26"/>
    </location>
</feature>
<evidence type="ECO:0000313" key="4">
    <source>
        <dbReference type="Proteomes" id="UP000472971"/>
    </source>
</evidence>
<dbReference type="EMBL" id="JAAIWN010000025">
    <property type="protein sequence ID" value="NEY82047.1"/>
    <property type="molecule type" value="Genomic_DNA"/>
</dbReference>
<comment type="caution">
    <text evidence="3">The sequence shown here is derived from an EMBL/GenBank/DDBJ whole genome shotgun (WGS) entry which is preliminary data.</text>
</comment>
<organism evidence="3 4">
    <name type="scientific">Bacillus aquiflavi</name>
    <dbReference type="NCBI Taxonomy" id="2672567"/>
    <lineage>
        <taxon>Bacteria</taxon>
        <taxon>Bacillati</taxon>
        <taxon>Bacillota</taxon>
        <taxon>Bacilli</taxon>
        <taxon>Bacillales</taxon>
        <taxon>Bacillaceae</taxon>
        <taxon>Bacillus</taxon>
    </lineage>
</organism>
<evidence type="ECO:0000313" key="5">
    <source>
        <dbReference type="Proteomes" id="UP000570010"/>
    </source>
</evidence>
<gene>
    <name evidence="3" type="ORF">G4D64_11165</name>
    <name evidence="2" type="ORF">H1Z61_11775</name>
</gene>
<protein>
    <submittedName>
        <fullName evidence="2">YpjP family protein</fullName>
    </submittedName>
</protein>
<dbReference type="EMBL" id="JACEIO010000027">
    <property type="protein sequence ID" value="MBA4537791.1"/>
    <property type="molecule type" value="Genomic_DNA"/>
</dbReference>
<dbReference type="Proteomes" id="UP000472971">
    <property type="component" value="Unassembled WGS sequence"/>
</dbReference>
<name>A0A6B3W0L1_9BACI</name>
<dbReference type="Pfam" id="PF14005">
    <property type="entry name" value="YpjP"/>
    <property type="match status" value="1"/>
</dbReference>
<reference evidence="2 5" key="2">
    <citation type="submission" date="2020-07" db="EMBL/GenBank/DDBJ databases">
        <authorList>
            <person name="Feng H."/>
        </authorList>
    </citation>
    <scope>NUCLEOTIDE SEQUENCE [LARGE SCALE GENOMIC DNA]</scope>
    <source>
        <strain evidence="2">S-12</strain>
        <strain evidence="5">s-12</strain>
    </source>
</reference>
<accession>A0A6B3W0L1</accession>
<sequence>MNRWIRKTFVVLITILTFGIVTPSQAFYTDVNVNKTQKRNAFEATSSKNQQTQQLQTEEAKLDKVDLVAQMIKEAEEQSYRKFGNRILPVIKDEFQEMILPNIEVAIKNITTQYPEEALSSLTISETPSGGDGEKIFNIIDNDTGKDIIRFHVRKDRPPQAGFWFNFHYHTHHDNFQTHHDLGSIYWDKNTPPKWMN</sequence>
<evidence type="ECO:0000313" key="2">
    <source>
        <dbReference type="EMBL" id="MBA4537791.1"/>
    </source>
</evidence>
<keyword evidence="1" id="KW-0732">Signal</keyword>
<evidence type="ECO:0000313" key="3">
    <source>
        <dbReference type="EMBL" id="NEY82047.1"/>
    </source>
</evidence>
<keyword evidence="4" id="KW-1185">Reference proteome</keyword>
<reference evidence="3 4" key="1">
    <citation type="submission" date="2020-02" db="EMBL/GenBank/DDBJ databases">
        <title>Bacillus aquiflavi sp. nov., isolated from yellow water of strong flavor Chinese baijiu in Yibin region of China.</title>
        <authorList>
            <person name="Xie J."/>
        </authorList>
    </citation>
    <scope>NUCLEOTIDE SEQUENCE [LARGE SCALE GENOMIC DNA]</scope>
    <source>
        <strain evidence="3 4">3H-10</strain>
    </source>
</reference>